<evidence type="ECO:0000313" key="5">
    <source>
        <dbReference type="EMBL" id="RZQ62972.1"/>
    </source>
</evidence>
<keyword evidence="6" id="KW-1185">Reference proteome</keyword>
<dbReference type="GO" id="GO:0009097">
    <property type="term" value="P:isoleucine biosynthetic process"/>
    <property type="evidence" value="ECO:0007669"/>
    <property type="project" value="TreeGrafter"/>
</dbReference>
<dbReference type="RefSeq" id="WP_130475976.1">
    <property type="nucleotide sequence ID" value="NZ_SFCC01000007.1"/>
</dbReference>
<dbReference type="InterPro" id="IPR036052">
    <property type="entry name" value="TrpB-like_PALP_sf"/>
</dbReference>
<dbReference type="GO" id="GO:0006565">
    <property type="term" value="P:L-serine catabolic process"/>
    <property type="evidence" value="ECO:0007669"/>
    <property type="project" value="TreeGrafter"/>
</dbReference>
<dbReference type="PANTHER" id="PTHR48078:SF17">
    <property type="entry name" value="THREONINE DEHYDRATASE"/>
    <property type="match status" value="1"/>
</dbReference>
<evidence type="ECO:0000256" key="2">
    <source>
        <dbReference type="ARBA" id="ARBA00022898"/>
    </source>
</evidence>
<comment type="cofactor">
    <cofactor evidence="1">
        <name>pyridoxal 5'-phosphate</name>
        <dbReference type="ChEBI" id="CHEBI:597326"/>
    </cofactor>
</comment>
<organism evidence="5 6">
    <name type="scientific">Amycolatopsis suaedae</name>
    <dbReference type="NCBI Taxonomy" id="2510978"/>
    <lineage>
        <taxon>Bacteria</taxon>
        <taxon>Bacillati</taxon>
        <taxon>Actinomycetota</taxon>
        <taxon>Actinomycetes</taxon>
        <taxon>Pseudonocardiales</taxon>
        <taxon>Pseudonocardiaceae</taxon>
        <taxon>Amycolatopsis</taxon>
    </lineage>
</organism>
<dbReference type="Pfam" id="PF00291">
    <property type="entry name" value="PALP"/>
    <property type="match status" value="1"/>
</dbReference>
<evidence type="ECO:0000259" key="4">
    <source>
        <dbReference type="Pfam" id="PF00291"/>
    </source>
</evidence>
<proteinExistence type="predicted"/>
<evidence type="ECO:0000256" key="1">
    <source>
        <dbReference type="ARBA" id="ARBA00001933"/>
    </source>
</evidence>
<dbReference type="EMBL" id="SFCC01000007">
    <property type="protein sequence ID" value="RZQ62972.1"/>
    <property type="molecule type" value="Genomic_DNA"/>
</dbReference>
<dbReference type="GO" id="GO:0004794">
    <property type="term" value="F:threonine deaminase activity"/>
    <property type="evidence" value="ECO:0007669"/>
    <property type="project" value="TreeGrafter"/>
</dbReference>
<dbReference type="Gene3D" id="3.40.50.1100">
    <property type="match status" value="2"/>
</dbReference>
<dbReference type="AlphaFoldDB" id="A0A4Q7J836"/>
<sequence>MTSVDLDLDLDRIAEAATVIDPVFRGTPQYVDEQLAARLGRSVLTKVETLNPLRSFKGRGTDFYARDLPAGSRLVCASAGNFGQGLAYAARKYGHQATVFVRDDTAAVKIARMTQLGATVHRVPDDPRVRVEEFAAANPDTRLVIDGREPAIAEGSGSIGVELLAGGGFDTVVLPVGDAALISGVARWIKAHDPSIRIVGVCAAGAPSMERSWRAGRLVVAEEFDPFAAGIAITRPVPEAVRRLTALADDVVLVDNDAIRAAMALAADTLGVLLEPAGAAGLAAVAVHDLPGEVIATVLTGANADRS</sequence>
<dbReference type="Proteomes" id="UP000292003">
    <property type="component" value="Unassembled WGS sequence"/>
</dbReference>
<dbReference type="GO" id="GO:0003941">
    <property type="term" value="F:L-serine ammonia-lyase activity"/>
    <property type="evidence" value="ECO:0007669"/>
    <property type="project" value="TreeGrafter"/>
</dbReference>
<dbReference type="InterPro" id="IPR001926">
    <property type="entry name" value="TrpB-like_PALP"/>
</dbReference>
<dbReference type="InterPro" id="IPR050147">
    <property type="entry name" value="Ser/Thr_Dehydratase"/>
</dbReference>
<dbReference type="SUPFAM" id="SSF53686">
    <property type="entry name" value="Tryptophan synthase beta subunit-like PLP-dependent enzymes"/>
    <property type="match status" value="1"/>
</dbReference>
<name>A0A4Q7J836_9PSEU</name>
<reference evidence="5 6" key="1">
    <citation type="submission" date="2019-02" db="EMBL/GenBank/DDBJ databases">
        <title>Draft genome sequence of Amycolatopsis sp. 8-3EHSu isolated from roots of Suaeda maritima.</title>
        <authorList>
            <person name="Duangmal K."/>
            <person name="Chantavorakit T."/>
        </authorList>
    </citation>
    <scope>NUCLEOTIDE SEQUENCE [LARGE SCALE GENOMIC DNA]</scope>
    <source>
        <strain evidence="5 6">8-3EHSu</strain>
    </source>
</reference>
<keyword evidence="2" id="KW-0663">Pyridoxal phosphate</keyword>
<gene>
    <name evidence="5" type="ORF">EWH70_14850</name>
</gene>
<accession>A0A4Q7J836</accession>
<protein>
    <submittedName>
        <fullName evidence="5">Pyridoxal-phosphate dependent enzyme</fullName>
    </submittedName>
</protein>
<dbReference type="PANTHER" id="PTHR48078">
    <property type="entry name" value="THREONINE DEHYDRATASE, MITOCHONDRIAL-RELATED"/>
    <property type="match status" value="1"/>
</dbReference>
<feature type="domain" description="Tryptophan synthase beta chain-like PALP" evidence="4">
    <location>
        <begin position="23"/>
        <end position="301"/>
    </location>
</feature>
<comment type="caution">
    <text evidence="5">The sequence shown here is derived from an EMBL/GenBank/DDBJ whole genome shotgun (WGS) entry which is preliminary data.</text>
</comment>
<evidence type="ECO:0000313" key="6">
    <source>
        <dbReference type="Proteomes" id="UP000292003"/>
    </source>
</evidence>
<evidence type="ECO:0000256" key="3">
    <source>
        <dbReference type="ARBA" id="ARBA00023239"/>
    </source>
</evidence>
<dbReference type="OrthoDB" id="9811476at2"/>
<keyword evidence="3" id="KW-0456">Lyase</keyword>
<dbReference type="GO" id="GO:0006567">
    <property type="term" value="P:L-threonine catabolic process"/>
    <property type="evidence" value="ECO:0007669"/>
    <property type="project" value="TreeGrafter"/>
</dbReference>